<keyword evidence="7 9" id="KW-0663">Pyridoxal phosphate</keyword>
<dbReference type="STRING" id="1618023.UH38_13465"/>
<dbReference type="EMBL" id="JYON01000013">
    <property type="protein sequence ID" value="KJH71289.1"/>
    <property type="molecule type" value="Genomic_DNA"/>
</dbReference>
<feature type="domain" description="Aminotransferase class I/classII large" evidence="10">
    <location>
        <begin position="23"/>
        <end position="341"/>
    </location>
</feature>
<dbReference type="GO" id="GO:0030170">
    <property type="term" value="F:pyridoxal phosphate binding"/>
    <property type="evidence" value="ECO:0007669"/>
    <property type="project" value="InterPro"/>
</dbReference>
<keyword evidence="4 9" id="KW-0032">Aminotransferase</keyword>
<feature type="modified residue" description="N6-(pyridoxal phosphate)lysine" evidence="9">
    <location>
        <position position="209"/>
    </location>
</feature>
<evidence type="ECO:0000256" key="8">
    <source>
        <dbReference type="ARBA" id="ARBA00023102"/>
    </source>
</evidence>
<dbReference type="Gene3D" id="3.90.1150.10">
    <property type="entry name" value="Aspartate Aminotransferase, domain 1"/>
    <property type="match status" value="1"/>
</dbReference>
<organism evidence="11 12">
    <name type="scientific">Aliterella atlantica CENA595</name>
    <dbReference type="NCBI Taxonomy" id="1618023"/>
    <lineage>
        <taxon>Bacteria</taxon>
        <taxon>Bacillati</taxon>
        <taxon>Cyanobacteriota</taxon>
        <taxon>Cyanophyceae</taxon>
        <taxon>Chroococcidiopsidales</taxon>
        <taxon>Aliterellaceae</taxon>
        <taxon>Aliterella</taxon>
    </lineage>
</organism>
<dbReference type="EC" id="2.6.1.9" evidence="9"/>
<reference evidence="11 12" key="1">
    <citation type="submission" date="2015-02" db="EMBL/GenBank/DDBJ databases">
        <title>Draft genome of a novel marine cyanobacterium (Chroococcales) isolated from South Atlantic Ocean.</title>
        <authorList>
            <person name="Rigonato J."/>
            <person name="Alvarenga D.O."/>
            <person name="Branco L.H."/>
            <person name="Varani A.M."/>
            <person name="Brandini F.P."/>
            <person name="Fiore M.F."/>
        </authorList>
    </citation>
    <scope>NUCLEOTIDE SEQUENCE [LARGE SCALE GENOMIC DNA]</scope>
    <source>
        <strain evidence="11 12">CENA595</strain>
    </source>
</reference>
<dbReference type="GO" id="GO:0000105">
    <property type="term" value="P:L-histidine biosynthetic process"/>
    <property type="evidence" value="ECO:0007669"/>
    <property type="project" value="UniProtKB-UniRule"/>
</dbReference>
<evidence type="ECO:0000256" key="4">
    <source>
        <dbReference type="ARBA" id="ARBA00022576"/>
    </source>
</evidence>
<dbReference type="HAMAP" id="MF_01023">
    <property type="entry name" value="HisC_aminotrans_2"/>
    <property type="match status" value="1"/>
</dbReference>
<dbReference type="PROSITE" id="PS00599">
    <property type="entry name" value="AA_TRANSFER_CLASS_2"/>
    <property type="match status" value="1"/>
</dbReference>
<name>A0A0D8ZS26_9CYAN</name>
<comment type="subunit">
    <text evidence="3 9">Homodimer.</text>
</comment>
<sequence length="347" mass="38236">MFRPAIAAMTGYTPGEQPKPGTPIIKLNTNENPYPPSPKAVEVLRTLDIEWLRRYPDPYAREFCNAVSEALKVPSDWIIVGNGSDDLLNTLVRACAEGSDRKVVYPMPTYVLYRTLSAMQPAEVVEIPYPEDFQLPIDKLIAANGAITFIASPNSPSGHCVPLTDLRQLASQLAGVLVIDEAYIDFAEYSALSLVQEFENVIVLRTLSKGYSLAGLRLGFGIANPKLLAGLFKVKDSYNVDAIATLVGAAAMRDQQYKNTCAEKVKASRAKLTIDLRKLGFTVRDSQGNFVLATPTTSQAEYLYQSLKQRGILVRYFNQPGLTDKLRITVGNDEQNQLLLTNLIDLS</sequence>
<dbReference type="Gene3D" id="3.40.640.10">
    <property type="entry name" value="Type I PLP-dependent aspartate aminotransferase-like (Major domain)"/>
    <property type="match status" value="1"/>
</dbReference>
<protein>
    <recommendedName>
        <fullName evidence="9">Histidinol-phosphate aminotransferase</fullName>
        <ecNumber evidence="9">2.6.1.9</ecNumber>
    </recommendedName>
    <alternativeName>
        <fullName evidence="9">Imidazole acetol-phosphate transaminase</fullName>
    </alternativeName>
</protein>
<dbReference type="CDD" id="cd00609">
    <property type="entry name" value="AAT_like"/>
    <property type="match status" value="1"/>
</dbReference>
<comment type="catalytic activity">
    <reaction evidence="9">
        <text>L-histidinol phosphate + 2-oxoglutarate = 3-(imidazol-4-yl)-2-oxopropyl phosphate + L-glutamate</text>
        <dbReference type="Rhea" id="RHEA:23744"/>
        <dbReference type="ChEBI" id="CHEBI:16810"/>
        <dbReference type="ChEBI" id="CHEBI:29985"/>
        <dbReference type="ChEBI" id="CHEBI:57766"/>
        <dbReference type="ChEBI" id="CHEBI:57980"/>
        <dbReference type="EC" id="2.6.1.9"/>
    </reaction>
</comment>
<dbReference type="GO" id="GO:0004400">
    <property type="term" value="F:histidinol-phosphate transaminase activity"/>
    <property type="evidence" value="ECO:0007669"/>
    <property type="project" value="UniProtKB-UniRule"/>
</dbReference>
<comment type="similarity">
    <text evidence="2 9">Belongs to the class-II pyridoxal-phosphate-dependent aminotransferase family. Histidinol-phosphate aminotransferase subfamily.</text>
</comment>
<dbReference type="PANTHER" id="PTHR42885">
    <property type="entry name" value="HISTIDINOL-PHOSPHATE AMINOTRANSFERASE-RELATED"/>
    <property type="match status" value="1"/>
</dbReference>
<dbReference type="PATRIC" id="fig|1618023.3.peg.4725"/>
<evidence type="ECO:0000256" key="9">
    <source>
        <dbReference type="HAMAP-Rule" id="MF_01023"/>
    </source>
</evidence>
<dbReference type="AlphaFoldDB" id="A0A0D8ZS26"/>
<evidence type="ECO:0000256" key="1">
    <source>
        <dbReference type="ARBA" id="ARBA00001933"/>
    </source>
</evidence>
<keyword evidence="6 9" id="KW-0808">Transferase</keyword>
<dbReference type="PANTHER" id="PTHR42885:SF2">
    <property type="entry name" value="HISTIDINOL-PHOSPHATE AMINOTRANSFERASE"/>
    <property type="match status" value="1"/>
</dbReference>
<dbReference type="InterPro" id="IPR004839">
    <property type="entry name" value="Aminotransferase_I/II_large"/>
</dbReference>
<evidence type="ECO:0000256" key="5">
    <source>
        <dbReference type="ARBA" id="ARBA00022605"/>
    </source>
</evidence>
<dbReference type="Pfam" id="PF00155">
    <property type="entry name" value="Aminotran_1_2"/>
    <property type="match status" value="1"/>
</dbReference>
<evidence type="ECO:0000313" key="12">
    <source>
        <dbReference type="Proteomes" id="UP000032452"/>
    </source>
</evidence>
<dbReference type="InterPro" id="IPR015421">
    <property type="entry name" value="PyrdxlP-dep_Trfase_major"/>
</dbReference>
<dbReference type="SUPFAM" id="SSF53383">
    <property type="entry name" value="PLP-dependent transferases"/>
    <property type="match status" value="1"/>
</dbReference>
<comment type="caution">
    <text evidence="11">The sequence shown here is derived from an EMBL/GenBank/DDBJ whole genome shotgun (WGS) entry which is preliminary data.</text>
</comment>
<dbReference type="Proteomes" id="UP000032452">
    <property type="component" value="Unassembled WGS sequence"/>
</dbReference>
<keyword evidence="8 9" id="KW-0368">Histidine biosynthesis</keyword>
<dbReference type="InterPro" id="IPR015424">
    <property type="entry name" value="PyrdxlP-dep_Trfase"/>
</dbReference>
<keyword evidence="5 9" id="KW-0028">Amino-acid biosynthesis</keyword>
<proteinExistence type="inferred from homology"/>
<accession>A0A0D8ZS26</accession>
<dbReference type="UniPathway" id="UPA00031">
    <property type="reaction ID" value="UER00012"/>
</dbReference>
<keyword evidence="12" id="KW-1185">Reference proteome</keyword>
<evidence type="ECO:0000256" key="2">
    <source>
        <dbReference type="ARBA" id="ARBA00007970"/>
    </source>
</evidence>
<evidence type="ECO:0000313" key="11">
    <source>
        <dbReference type="EMBL" id="KJH71289.1"/>
    </source>
</evidence>
<evidence type="ECO:0000256" key="3">
    <source>
        <dbReference type="ARBA" id="ARBA00011738"/>
    </source>
</evidence>
<dbReference type="NCBIfam" id="TIGR01141">
    <property type="entry name" value="hisC"/>
    <property type="match status" value="1"/>
</dbReference>
<dbReference type="InterPro" id="IPR015422">
    <property type="entry name" value="PyrdxlP-dep_Trfase_small"/>
</dbReference>
<dbReference type="InterPro" id="IPR005861">
    <property type="entry name" value="HisP_aminotrans"/>
</dbReference>
<evidence type="ECO:0000256" key="7">
    <source>
        <dbReference type="ARBA" id="ARBA00022898"/>
    </source>
</evidence>
<gene>
    <name evidence="9" type="primary">hisC</name>
    <name evidence="11" type="ORF">UH38_13465</name>
</gene>
<evidence type="ECO:0000256" key="6">
    <source>
        <dbReference type="ARBA" id="ARBA00022679"/>
    </source>
</evidence>
<evidence type="ECO:0000259" key="10">
    <source>
        <dbReference type="Pfam" id="PF00155"/>
    </source>
</evidence>
<dbReference type="InterPro" id="IPR001917">
    <property type="entry name" value="Aminotrans_II_pyridoxalP_BS"/>
</dbReference>
<comment type="cofactor">
    <cofactor evidence="1 9">
        <name>pyridoxal 5'-phosphate</name>
        <dbReference type="ChEBI" id="CHEBI:597326"/>
    </cofactor>
</comment>
<comment type="pathway">
    <text evidence="9">Amino-acid biosynthesis; L-histidine biosynthesis; L-histidine from 5-phospho-alpha-D-ribose 1-diphosphate: step 7/9.</text>
</comment>